<accession>A0A251TWW5</accession>
<dbReference type="Proteomes" id="UP000215914">
    <property type="component" value="Chromosome 9"/>
</dbReference>
<dbReference type="OMA" id="ITENIHK"/>
<dbReference type="Gene3D" id="2.40.10.120">
    <property type="match status" value="1"/>
</dbReference>
<evidence type="ECO:0000313" key="3">
    <source>
        <dbReference type="Proteomes" id="UP000215914"/>
    </source>
</evidence>
<protein>
    <submittedName>
        <fullName evidence="2">Putative PDZ domain, Peptidase S1, PA clan, PDZ-like domain protein</fullName>
    </submittedName>
</protein>
<dbReference type="InterPro" id="IPR025926">
    <property type="entry name" value="PDZ-like_dom"/>
</dbReference>
<dbReference type="GO" id="GO:0005634">
    <property type="term" value="C:nucleus"/>
    <property type="evidence" value="ECO:0000318"/>
    <property type="project" value="GO_Central"/>
</dbReference>
<dbReference type="Pfam" id="PF13365">
    <property type="entry name" value="Trypsin_2"/>
    <property type="match status" value="1"/>
</dbReference>
<dbReference type="GO" id="GO:0004252">
    <property type="term" value="F:serine-type endopeptidase activity"/>
    <property type="evidence" value="ECO:0000318"/>
    <property type="project" value="GO_Central"/>
</dbReference>
<dbReference type="SUPFAM" id="SSF50156">
    <property type="entry name" value="PDZ domain-like"/>
    <property type="match status" value="1"/>
</dbReference>
<evidence type="ECO:0000259" key="1">
    <source>
        <dbReference type="Pfam" id="PF12812"/>
    </source>
</evidence>
<dbReference type="InterPro" id="IPR009003">
    <property type="entry name" value="Peptidase_S1_PA"/>
</dbReference>
<dbReference type="PANTHER" id="PTHR46366:SF4">
    <property type="entry name" value="PEPTIDASE S1C, PEPTIDASE S1, PA CLAN, PDZ-LIKE DOMAIN, PDZ SUPERFAMILY"/>
    <property type="match status" value="1"/>
</dbReference>
<feature type="domain" description="PDZ-like" evidence="1">
    <location>
        <begin position="195"/>
        <end position="268"/>
    </location>
</feature>
<dbReference type="AlphaFoldDB" id="A0A251TWW5"/>
<dbReference type="SUPFAM" id="SSF50494">
    <property type="entry name" value="Trypsin-like serine proteases"/>
    <property type="match status" value="2"/>
</dbReference>
<dbReference type="EMBL" id="CM007898">
    <property type="protein sequence ID" value="OTG15610.1"/>
    <property type="molecule type" value="Genomic_DNA"/>
</dbReference>
<dbReference type="Gene3D" id="2.30.42.10">
    <property type="match status" value="1"/>
</dbReference>
<proteinExistence type="predicted"/>
<dbReference type="InParanoid" id="A0A251TWW5"/>
<evidence type="ECO:0000313" key="2">
    <source>
        <dbReference type="EMBL" id="OTG15610.1"/>
    </source>
</evidence>
<dbReference type="CDD" id="cd06787">
    <property type="entry name" value="cpPDZ_AthDEGP7-like"/>
    <property type="match status" value="1"/>
</dbReference>
<dbReference type="GO" id="GO:0043065">
    <property type="term" value="P:positive regulation of apoptotic process"/>
    <property type="evidence" value="ECO:0000318"/>
    <property type="project" value="GO_Central"/>
</dbReference>
<reference evidence="3" key="1">
    <citation type="journal article" date="2017" name="Nature">
        <title>The sunflower genome provides insights into oil metabolism, flowering and Asterid evolution.</title>
        <authorList>
            <person name="Badouin H."/>
            <person name="Gouzy J."/>
            <person name="Grassa C.J."/>
            <person name="Murat F."/>
            <person name="Staton S.E."/>
            <person name="Cottret L."/>
            <person name="Lelandais-Briere C."/>
            <person name="Owens G.L."/>
            <person name="Carrere S."/>
            <person name="Mayjonade B."/>
            <person name="Legrand L."/>
            <person name="Gill N."/>
            <person name="Kane N.C."/>
            <person name="Bowers J.E."/>
            <person name="Hubner S."/>
            <person name="Bellec A."/>
            <person name="Berard A."/>
            <person name="Berges H."/>
            <person name="Blanchet N."/>
            <person name="Boniface M.C."/>
            <person name="Brunel D."/>
            <person name="Catrice O."/>
            <person name="Chaidir N."/>
            <person name="Claudel C."/>
            <person name="Donnadieu C."/>
            <person name="Faraut T."/>
            <person name="Fievet G."/>
            <person name="Helmstetter N."/>
            <person name="King M."/>
            <person name="Knapp S.J."/>
            <person name="Lai Z."/>
            <person name="Le Paslier M.C."/>
            <person name="Lippi Y."/>
            <person name="Lorenzon L."/>
            <person name="Mandel J.R."/>
            <person name="Marage G."/>
            <person name="Marchand G."/>
            <person name="Marquand E."/>
            <person name="Bret-Mestries E."/>
            <person name="Morien E."/>
            <person name="Nambeesan S."/>
            <person name="Nguyen T."/>
            <person name="Pegot-Espagnet P."/>
            <person name="Pouilly N."/>
            <person name="Raftis F."/>
            <person name="Sallet E."/>
            <person name="Schiex T."/>
            <person name="Thomas J."/>
            <person name="Vandecasteele C."/>
            <person name="Vares D."/>
            <person name="Vear F."/>
            <person name="Vautrin S."/>
            <person name="Crespi M."/>
            <person name="Mangin B."/>
            <person name="Burke J.M."/>
            <person name="Salse J."/>
            <person name="Munos S."/>
            <person name="Vincourt P."/>
            <person name="Rieseberg L.H."/>
            <person name="Langlade N.B."/>
        </authorList>
    </citation>
    <scope>NUCLEOTIDE SEQUENCE [LARGE SCALE GENOMIC DNA]</scope>
    <source>
        <strain evidence="3">cv. SF193</strain>
    </source>
</reference>
<keyword evidence="3" id="KW-1185">Reference proteome</keyword>
<organism evidence="2 3">
    <name type="scientific">Helianthus annuus</name>
    <name type="common">Common sunflower</name>
    <dbReference type="NCBI Taxonomy" id="4232"/>
    <lineage>
        <taxon>Eukaryota</taxon>
        <taxon>Viridiplantae</taxon>
        <taxon>Streptophyta</taxon>
        <taxon>Embryophyta</taxon>
        <taxon>Tracheophyta</taxon>
        <taxon>Spermatophyta</taxon>
        <taxon>Magnoliopsida</taxon>
        <taxon>eudicotyledons</taxon>
        <taxon>Gunneridae</taxon>
        <taxon>Pentapetalae</taxon>
        <taxon>asterids</taxon>
        <taxon>campanulids</taxon>
        <taxon>Asterales</taxon>
        <taxon>Asteraceae</taxon>
        <taxon>Asteroideae</taxon>
        <taxon>Heliantheae alliance</taxon>
        <taxon>Heliantheae</taxon>
        <taxon>Helianthus</taxon>
    </lineage>
</organism>
<gene>
    <name evidence="2" type="ORF">HannXRQ_Chr09g0262281</name>
</gene>
<dbReference type="InterPro" id="IPR036034">
    <property type="entry name" value="PDZ_sf"/>
</dbReference>
<dbReference type="STRING" id="4232.A0A251TWW5"/>
<name>A0A251TWW5_HELAN</name>
<sequence length="735" mass="80493">MLNKCKVVPAVVVLRTTATRAFDTQSATSGHATGFVVDKRRGIILTNRHVVKPGPVTAEAMFVNREEIPVYPIYRDPVHDFGFFRYDPAAVKFLSYEEIPLAPEAASVGLEIRVVGNDSREKISILAGTLARLDRDAPHYKKDGYNDCNTFYIQVPGGPAYDHLEPGDVLVRMNGEFARGGTSLTVQLVVEDLHSITPNYFLEVSGGVIHPLSYQQARNFRFPCGLVYVSKPGYMLHKAGVQQHAIIKRLANEDVSNLEDFINVLSKLSRGARVPLEYINYKDRHRTESVIVTVDRHEWYASPQIYTRDDNSGIWIRKPALPSDSQLTSSAIIQVANGVAGMNISSSEHVIAEVEDSTSPGDIVVSNDHDTSSDSGNASVAERVIEPTLVMLTVSVPSSCMVDGVNRQYFTGTGVIIYHSEEMGLVAVDKNTVAISASDVMLSFAALPIEIPGEVVFLHPVHNYALIAYDPSVIEPAGNSLVRAAELLPEPALHRGESVYLVGLSKSLQAKSRKSVVTNPSATLKISSADSPEVIELNTHFGSNFTGVLTDEHGRVKALWGSFPTQIKYGENSSKGRQLVRGIPIHSISQVLNEIISGAKGPSLVINGIKRRMPLVRVLEVEFCSTLLSKARSFGLTTNWIQALVKKDPVRRQVLRVKGCLAGSKAENLLKQGDMVLAINKKIVTCFNDIEDACHAMDVYDDMDAKLELTIFRQGHEMQVKVGTDVRDGNGTTHV</sequence>
<dbReference type="PANTHER" id="PTHR46366">
    <property type="entry name" value="PRO-APOPTOTIC SERINE PROTEASE NMA111"/>
    <property type="match status" value="1"/>
</dbReference>
<dbReference type="Pfam" id="PF12812">
    <property type="entry name" value="PDZ_1"/>
    <property type="match status" value="1"/>
</dbReference>